<dbReference type="Proteomes" id="UP000254052">
    <property type="component" value="Unassembled WGS sequence"/>
</dbReference>
<reference evidence="1 2" key="1">
    <citation type="submission" date="2018-06" db="EMBL/GenBank/DDBJ databases">
        <authorList>
            <consortium name="Pathogen Informatics"/>
            <person name="Doyle S."/>
        </authorList>
    </citation>
    <scope>NUCLEOTIDE SEQUENCE [LARGE SCALE GENOMIC DNA]</scope>
    <source>
        <strain evidence="1 2">NCTC9962</strain>
    </source>
</reference>
<gene>
    <name evidence="1" type="ORF">NCTC9962_01167</name>
</gene>
<sequence length="76" mass="9182">MFAPDKSVQSDLQDGTLVPCFQQPYEWWLDLVAIFRKREYQPWRVQYVLDEMLREIRHQLAQSQQLRPEQAAESED</sequence>
<accession>A0A2X9M279</accession>
<evidence type="ECO:0000313" key="1">
    <source>
        <dbReference type="EMBL" id="STL19752.1"/>
    </source>
</evidence>
<dbReference type="AlphaFoldDB" id="A0A2X9M279"/>
<dbReference type="EMBL" id="UGED01000004">
    <property type="protein sequence ID" value="STL19752.1"/>
    <property type="molecule type" value="Genomic_DNA"/>
</dbReference>
<proteinExistence type="predicted"/>
<name>A0A2X9M279_ECOLX</name>
<protein>
    <submittedName>
        <fullName evidence="1">LysR family transcriptional regulator</fullName>
    </submittedName>
</protein>
<evidence type="ECO:0000313" key="2">
    <source>
        <dbReference type="Proteomes" id="UP000254052"/>
    </source>
</evidence>
<organism evidence="1 2">
    <name type="scientific">Escherichia coli</name>
    <dbReference type="NCBI Taxonomy" id="562"/>
    <lineage>
        <taxon>Bacteria</taxon>
        <taxon>Pseudomonadati</taxon>
        <taxon>Pseudomonadota</taxon>
        <taxon>Gammaproteobacteria</taxon>
        <taxon>Enterobacterales</taxon>
        <taxon>Enterobacteriaceae</taxon>
        <taxon>Escherichia</taxon>
    </lineage>
</organism>